<dbReference type="PRINTS" id="PR00364">
    <property type="entry name" value="DISEASERSIST"/>
</dbReference>
<keyword evidence="2" id="KW-0175">Coiled coil</keyword>
<evidence type="ECO:0000256" key="1">
    <source>
        <dbReference type="ARBA" id="ARBA00022821"/>
    </source>
</evidence>
<dbReference type="InterPro" id="IPR027417">
    <property type="entry name" value="P-loop_NTPase"/>
</dbReference>
<feature type="domain" description="NB-ARC" evidence="3">
    <location>
        <begin position="141"/>
        <end position="299"/>
    </location>
</feature>
<protein>
    <recommendedName>
        <fullName evidence="3">NB-ARC domain-containing protein</fullName>
    </recommendedName>
</protein>
<dbReference type="Proteomes" id="UP001234989">
    <property type="component" value="Chromosome 10"/>
</dbReference>
<dbReference type="GO" id="GO:0043531">
    <property type="term" value="F:ADP binding"/>
    <property type="evidence" value="ECO:0007669"/>
    <property type="project" value="InterPro"/>
</dbReference>
<organism evidence="4 5">
    <name type="scientific">Solanum verrucosum</name>
    <dbReference type="NCBI Taxonomy" id="315347"/>
    <lineage>
        <taxon>Eukaryota</taxon>
        <taxon>Viridiplantae</taxon>
        <taxon>Streptophyta</taxon>
        <taxon>Embryophyta</taxon>
        <taxon>Tracheophyta</taxon>
        <taxon>Spermatophyta</taxon>
        <taxon>Magnoliopsida</taxon>
        <taxon>eudicotyledons</taxon>
        <taxon>Gunneridae</taxon>
        <taxon>Pentapetalae</taxon>
        <taxon>asterids</taxon>
        <taxon>lamiids</taxon>
        <taxon>Solanales</taxon>
        <taxon>Solanaceae</taxon>
        <taxon>Solanoideae</taxon>
        <taxon>Solaneae</taxon>
        <taxon>Solanum</taxon>
    </lineage>
</organism>
<keyword evidence="1" id="KW-0611">Plant defense</keyword>
<evidence type="ECO:0000313" key="4">
    <source>
        <dbReference type="EMBL" id="WMV52823.1"/>
    </source>
</evidence>
<dbReference type="Gene3D" id="3.40.50.300">
    <property type="entry name" value="P-loop containing nucleotide triphosphate hydrolases"/>
    <property type="match status" value="1"/>
</dbReference>
<reference evidence="4" key="1">
    <citation type="submission" date="2023-08" db="EMBL/GenBank/DDBJ databases">
        <title>A de novo genome assembly of Solanum verrucosum Schlechtendal, a Mexican diploid species geographically isolated from the other diploid A-genome species in potato relatives.</title>
        <authorList>
            <person name="Hosaka K."/>
        </authorList>
    </citation>
    <scope>NUCLEOTIDE SEQUENCE</scope>
    <source>
        <tissue evidence="4">Young leaves</tissue>
    </source>
</reference>
<dbReference type="AlphaFoldDB" id="A0AAF0UTL8"/>
<dbReference type="EMBL" id="CP133621">
    <property type="protein sequence ID" value="WMV52823.1"/>
    <property type="molecule type" value="Genomic_DNA"/>
</dbReference>
<evidence type="ECO:0000259" key="3">
    <source>
        <dbReference type="Pfam" id="PF00931"/>
    </source>
</evidence>
<name>A0AAF0UTL8_SOLVR</name>
<dbReference type="Pfam" id="PF00931">
    <property type="entry name" value="NB-ARC"/>
    <property type="match status" value="1"/>
</dbReference>
<feature type="coiled-coil region" evidence="2">
    <location>
        <begin position="15"/>
        <end position="42"/>
    </location>
</feature>
<sequence length="308" mass="35275">MINNVGYLIYYNRNIKSLDKESDKLDIIRNEVQQEAEAARRNIRVISPSVVAWLTSVDTTTADVATTLRHRAEVERGWCSNLMSCYSLSKRSKEIVLDVIGLQTEGNNYVDFSYPAPPAPAIENEVIHVEEFDSRKQKEVEVMEALRDDGVNMIGICGLGGVGKTTLVKKIRQKAKQERLFDDIVMVTVRQQPDLKKLQGEIARGVRMTLEGDDLLSRGDRLRTRLMLQDSRILIILDDVWKALHDLKKLGIPSGSNHNHRCKVTFTMCFRSVCEAMEAQKIMEMGMLSEEEAWFLFRHSQLRFIRPF</sequence>
<gene>
    <name evidence="4" type="ORF">MTR67_046208</name>
</gene>
<dbReference type="InterPro" id="IPR050905">
    <property type="entry name" value="Plant_NBS-LRR"/>
</dbReference>
<dbReference type="SUPFAM" id="SSF52540">
    <property type="entry name" value="P-loop containing nucleoside triphosphate hydrolases"/>
    <property type="match status" value="1"/>
</dbReference>
<proteinExistence type="predicted"/>
<evidence type="ECO:0000313" key="5">
    <source>
        <dbReference type="Proteomes" id="UP001234989"/>
    </source>
</evidence>
<keyword evidence="5" id="KW-1185">Reference proteome</keyword>
<accession>A0AAF0UTL8</accession>
<evidence type="ECO:0000256" key="2">
    <source>
        <dbReference type="SAM" id="Coils"/>
    </source>
</evidence>
<dbReference type="InterPro" id="IPR002182">
    <property type="entry name" value="NB-ARC"/>
</dbReference>
<dbReference type="PANTHER" id="PTHR33463:SF198">
    <property type="entry name" value="RPP4C3"/>
    <property type="match status" value="1"/>
</dbReference>
<dbReference type="PANTHER" id="PTHR33463">
    <property type="entry name" value="NB-ARC DOMAIN-CONTAINING PROTEIN-RELATED"/>
    <property type="match status" value="1"/>
</dbReference>